<gene>
    <name evidence="1" type="ORF">IAC07_04300</name>
</gene>
<protein>
    <recommendedName>
        <fullName evidence="3">Tetratricopeptide repeat protein</fullName>
    </recommendedName>
</protein>
<accession>A0A940DNE1</accession>
<proteinExistence type="predicted"/>
<sequence length="192" mass="21346">MEGFIELKKLSMEELAGVVSLYPWFGAARKELCRRMYSAGGEGWGLSQYSDAAMYVPSRKIIAGILRDPSGRDCSDGDLAGLLRKMSSGMNSRRVHVAGGDYFSQEEYDMVRKQEDPVFGSFHPHAGDYAGEKGGAAGESLAFYTETLAQIYADQGYYEQAKDIYSKLILAYPEKNAYFAALIEKLDQEIKK</sequence>
<organism evidence="1 2">
    <name type="scientific">Candidatus Cryptobacteroides gallistercoris</name>
    <dbReference type="NCBI Taxonomy" id="2840765"/>
    <lineage>
        <taxon>Bacteria</taxon>
        <taxon>Pseudomonadati</taxon>
        <taxon>Bacteroidota</taxon>
        <taxon>Bacteroidia</taxon>
        <taxon>Bacteroidales</taxon>
        <taxon>Candidatus Cryptobacteroides</taxon>
    </lineage>
</organism>
<reference evidence="1" key="1">
    <citation type="submission" date="2020-10" db="EMBL/GenBank/DDBJ databases">
        <authorList>
            <person name="Gilroy R."/>
        </authorList>
    </citation>
    <scope>NUCLEOTIDE SEQUENCE</scope>
    <source>
        <strain evidence="1">F1-3629</strain>
    </source>
</reference>
<comment type="caution">
    <text evidence="1">The sequence shown here is derived from an EMBL/GenBank/DDBJ whole genome shotgun (WGS) entry which is preliminary data.</text>
</comment>
<evidence type="ECO:0000313" key="2">
    <source>
        <dbReference type="Proteomes" id="UP000771749"/>
    </source>
</evidence>
<evidence type="ECO:0008006" key="3">
    <source>
        <dbReference type="Google" id="ProtNLM"/>
    </source>
</evidence>
<name>A0A940DNE1_9BACT</name>
<evidence type="ECO:0000313" key="1">
    <source>
        <dbReference type="EMBL" id="MBO8453931.1"/>
    </source>
</evidence>
<reference evidence="1" key="2">
    <citation type="journal article" date="2021" name="PeerJ">
        <title>Extensive microbial diversity within the chicken gut microbiome revealed by metagenomics and culture.</title>
        <authorList>
            <person name="Gilroy R."/>
            <person name="Ravi A."/>
            <person name="Getino M."/>
            <person name="Pursley I."/>
            <person name="Horton D.L."/>
            <person name="Alikhan N.F."/>
            <person name="Baker D."/>
            <person name="Gharbi K."/>
            <person name="Hall N."/>
            <person name="Watson M."/>
            <person name="Adriaenssens E.M."/>
            <person name="Foster-Nyarko E."/>
            <person name="Jarju S."/>
            <person name="Secka A."/>
            <person name="Antonio M."/>
            <person name="Oren A."/>
            <person name="Chaudhuri R.R."/>
            <person name="La Ragione R."/>
            <person name="Hildebrand F."/>
            <person name="Pallen M.J."/>
        </authorList>
    </citation>
    <scope>NUCLEOTIDE SEQUENCE</scope>
    <source>
        <strain evidence="1">F1-3629</strain>
    </source>
</reference>
<dbReference type="Proteomes" id="UP000771749">
    <property type="component" value="Unassembled WGS sequence"/>
</dbReference>
<dbReference type="AlphaFoldDB" id="A0A940DNE1"/>
<dbReference type="EMBL" id="JADIMJ010000065">
    <property type="protein sequence ID" value="MBO8453931.1"/>
    <property type="molecule type" value="Genomic_DNA"/>
</dbReference>